<gene>
    <name evidence="1" type="ORF">B0T21DRAFT_385359</name>
</gene>
<evidence type="ECO:0000313" key="2">
    <source>
        <dbReference type="Proteomes" id="UP001172159"/>
    </source>
</evidence>
<proteinExistence type="predicted"/>
<dbReference type="AlphaFoldDB" id="A0AA40EBE9"/>
<sequence>MEKALWLRWSCRERSRSWGGTRYQSAFVVNLSHCSRTFHHKTRLTPPSSSLSNFRAPTTALRTAAPAPYYAACLHYLDYYRTGHRFSSNISRLHTMTEPQWTGPRVRETFLKFFEERGHTIGM</sequence>
<protein>
    <submittedName>
        <fullName evidence="1">Uncharacterized protein</fullName>
    </submittedName>
</protein>
<dbReference type="Proteomes" id="UP001172159">
    <property type="component" value="Unassembled WGS sequence"/>
</dbReference>
<dbReference type="EMBL" id="JAUKTV010000009">
    <property type="protein sequence ID" value="KAK0729273.1"/>
    <property type="molecule type" value="Genomic_DNA"/>
</dbReference>
<reference evidence="1" key="1">
    <citation type="submission" date="2023-06" db="EMBL/GenBank/DDBJ databases">
        <title>Genome-scale phylogeny and comparative genomics of the fungal order Sordariales.</title>
        <authorList>
            <consortium name="Lawrence Berkeley National Laboratory"/>
            <person name="Hensen N."/>
            <person name="Bonometti L."/>
            <person name="Westerberg I."/>
            <person name="Brannstrom I.O."/>
            <person name="Guillou S."/>
            <person name="Cros-Aarteil S."/>
            <person name="Calhoun S."/>
            <person name="Haridas S."/>
            <person name="Kuo A."/>
            <person name="Mondo S."/>
            <person name="Pangilinan J."/>
            <person name="Riley R."/>
            <person name="Labutti K."/>
            <person name="Andreopoulos B."/>
            <person name="Lipzen A."/>
            <person name="Chen C."/>
            <person name="Yanf M."/>
            <person name="Daum C."/>
            <person name="Ng V."/>
            <person name="Clum A."/>
            <person name="Steindorff A."/>
            <person name="Ohm R."/>
            <person name="Martin F."/>
            <person name="Silar P."/>
            <person name="Natvig D."/>
            <person name="Lalanne C."/>
            <person name="Gautier V."/>
            <person name="Ament-Velasquez S.L."/>
            <person name="Kruys A."/>
            <person name="Hutchinson M.I."/>
            <person name="Powell A.J."/>
            <person name="Barry K."/>
            <person name="Miller A.N."/>
            <person name="Grigoriev I.V."/>
            <person name="Debuchy R."/>
            <person name="Gladieux P."/>
            <person name="Thoren M.H."/>
            <person name="Johannesson H."/>
        </authorList>
    </citation>
    <scope>NUCLEOTIDE SEQUENCE</scope>
    <source>
        <strain evidence="1">CBS 540.89</strain>
    </source>
</reference>
<keyword evidence="2" id="KW-1185">Reference proteome</keyword>
<comment type="caution">
    <text evidence="1">The sequence shown here is derived from an EMBL/GenBank/DDBJ whole genome shotgun (WGS) entry which is preliminary data.</text>
</comment>
<organism evidence="1 2">
    <name type="scientific">Apiosordaria backusii</name>
    <dbReference type="NCBI Taxonomy" id="314023"/>
    <lineage>
        <taxon>Eukaryota</taxon>
        <taxon>Fungi</taxon>
        <taxon>Dikarya</taxon>
        <taxon>Ascomycota</taxon>
        <taxon>Pezizomycotina</taxon>
        <taxon>Sordariomycetes</taxon>
        <taxon>Sordariomycetidae</taxon>
        <taxon>Sordariales</taxon>
        <taxon>Lasiosphaeriaceae</taxon>
        <taxon>Apiosordaria</taxon>
    </lineage>
</organism>
<name>A0AA40EBE9_9PEZI</name>
<accession>A0AA40EBE9</accession>
<evidence type="ECO:0000313" key="1">
    <source>
        <dbReference type="EMBL" id="KAK0729273.1"/>
    </source>
</evidence>